<evidence type="ECO:0000313" key="2">
    <source>
        <dbReference type="Proteomes" id="UP000007807"/>
    </source>
</evidence>
<dbReference type="RefSeq" id="WP_013718151.1">
    <property type="nucleotide sequence ID" value="NC_015416.1"/>
</dbReference>
<reference evidence="1 2" key="1">
    <citation type="journal article" date="2011" name="J. Bacteriol.">
        <title>Complete genome sequence of Methanosaeta concilii, a specialist in aceticlastic methanogenesis.</title>
        <authorList>
            <person name="Barber R.D."/>
            <person name="Zhang L."/>
            <person name="Harnack M."/>
            <person name="Olson M.V."/>
            <person name="Kaul R."/>
            <person name="Ingram-Smith C."/>
            <person name="Smith K.S."/>
        </authorList>
    </citation>
    <scope>NUCLEOTIDE SEQUENCE [LARGE SCALE GENOMIC DNA]</scope>
    <source>
        <strain evidence="2">ATCC 5969 / DSM 3671 / JCM 10134 / NBRC 103675 / OCM 69 / GP-6</strain>
    </source>
</reference>
<protein>
    <submittedName>
        <fullName evidence="1">Uncharacterized protein</fullName>
    </submittedName>
</protein>
<dbReference type="InParanoid" id="F4BUL4"/>
<evidence type="ECO:0000313" key="1">
    <source>
        <dbReference type="EMBL" id="AEB67089.1"/>
    </source>
</evidence>
<dbReference type="HOGENOM" id="CLU_467434_0_0_2"/>
<dbReference type="Proteomes" id="UP000007807">
    <property type="component" value="Chromosome"/>
</dbReference>
<name>F4BUL4_METSG</name>
<dbReference type="OrthoDB" id="47444at224756"/>
<proteinExistence type="predicted"/>
<dbReference type="STRING" id="990316.MCON_0189"/>
<sequence length="583" mass="65377">MKQRGAVYCEGGSSLSGRIKAKESTPIIGDLTSDEFTINAGDTKNITINIDAAKLKDASQNKVKNFGANWEWTFVRGTDETFLINSSQNIYTVIARPLSPWICTSQPYDEGEIGYIWTDLLDVCCSAYKSNPKSGLPNDLEHVRAYTLELNNNRAFKYDVDGGGASYYTTDLQMIKLQKYLKDRMGTSAKVLNCTDCANIVATEAVASGIDCTMGIMTGLSGFACNQIQAIGYTVWKFPFEFFVFSWTNVPGIHDDRLRKYLKERHHIDWISTAIISKSNDGKTIYLSQDAKTLSLTLNDEVSEVLCSFTNRLIARMENGELKIFDKGGFSYHQVAVIGSAVRSKQSSVFDACLKLDEGSYPGKSESNTYTKKPMLPINYTFSETEDLYVNVPVTTPYNRPYYRERLVEDRSLCSWLSCPIPVAGIATTTTITIAKEAMYMEGNGYHEYFDIVKKRFGLDENPLPKKPGLSVENAFPDFKKIPGIDQFELEEDYGEQKVYSAIRDGNKYRVDIHKAADEQKAYLVLIRRLAFIQNPGINRHNDLGDIAFTIDDSYAIAVRNNVVITVSGRGAVQFAKEIMEQL</sequence>
<gene>
    <name evidence="1" type="ordered locus">MCON_0189</name>
</gene>
<accession>F4BUL4</accession>
<keyword evidence="2" id="KW-1185">Reference proteome</keyword>
<organism evidence="1 2">
    <name type="scientific">Methanothrix soehngenii (strain ATCC 5969 / DSM 3671 / JCM 10134 / NBRC 103675 / OCM 69 / GP-6)</name>
    <name type="common">Methanosaeta concilii</name>
    <dbReference type="NCBI Taxonomy" id="990316"/>
    <lineage>
        <taxon>Archaea</taxon>
        <taxon>Methanobacteriati</taxon>
        <taxon>Methanobacteriota</taxon>
        <taxon>Stenosarchaea group</taxon>
        <taxon>Methanomicrobia</taxon>
        <taxon>Methanotrichales</taxon>
        <taxon>Methanotrichaceae</taxon>
        <taxon>Methanothrix</taxon>
    </lineage>
</organism>
<dbReference type="AlphaFoldDB" id="F4BUL4"/>
<dbReference type="GeneID" id="10459982"/>
<dbReference type="KEGG" id="mcj:MCON_0189"/>
<dbReference type="EMBL" id="CP002565">
    <property type="protein sequence ID" value="AEB67089.1"/>
    <property type="molecule type" value="Genomic_DNA"/>
</dbReference>